<comment type="caution">
    <text evidence="3">The sequence shown here is derived from an EMBL/GenBank/DDBJ whole genome shotgun (WGS) entry which is preliminary data.</text>
</comment>
<organism evidence="3 4">
    <name type="scientific">Tetraparma gracilis</name>
    <dbReference type="NCBI Taxonomy" id="2962635"/>
    <lineage>
        <taxon>Eukaryota</taxon>
        <taxon>Sar</taxon>
        <taxon>Stramenopiles</taxon>
        <taxon>Ochrophyta</taxon>
        <taxon>Bolidophyceae</taxon>
        <taxon>Parmales</taxon>
        <taxon>Triparmaceae</taxon>
        <taxon>Tetraparma</taxon>
    </lineage>
</organism>
<dbReference type="EMBL" id="BRYB01003777">
    <property type="protein sequence ID" value="GMI20439.1"/>
    <property type="molecule type" value="Genomic_DNA"/>
</dbReference>
<keyword evidence="1" id="KW-0732">Signal</keyword>
<evidence type="ECO:0000313" key="3">
    <source>
        <dbReference type="EMBL" id="GMI20439.1"/>
    </source>
</evidence>
<protein>
    <recommendedName>
        <fullName evidence="2">Thioredoxin-like fold domain-containing protein</fullName>
    </recommendedName>
</protein>
<dbReference type="InterPro" id="IPR012336">
    <property type="entry name" value="Thioredoxin-like_fold"/>
</dbReference>
<evidence type="ECO:0000256" key="1">
    <source>
        <dbReference type="SAM" id="SignalP"/>
    </source>
</evidence>
<feature type="chain" id="PRO_5047442035" description="Thioredoxin-like fold domain-containing protein" evidence="1">
    <location>
        <begin position="17"/>
        <end position="93"/>
    </location>
</feature>
<dbReference type="PANTHER" id="PTHR33875:SF2">
    <property type="entry name" value="ACR183CP"/>
    <property type="match status" value="1"/>
</dbReference>
<dbReference type="SUPFAM" id="SSF52833">
    <property type="entry name" value="Thioredoxin-like"/>
    <property type="match status" value="1"/>
</dbReference>
<accession>A0ABQ6M6G5</accession>
<dbReference type="Gene3D" id="3.40.30.10">
    <property type="entry name" value="Glutaredoxin"/>
    <property type="match status" value="1"/>
</dbReference>
<dbReference type="Pfam" id="PF13462">
    <property type="entry name" value="Thioredoxin_4"/>
    <property type="match status" value="1"/>
</dbReference>
<dbReference type="InterPro" id="IPR036249">
    <property type="entry name" value="Thioredoxin-like_sf"/>
</dbReference>
<feature type="domain" description="Thioredoxin-like fold" evidence="2">
    <location>
        <begin position="29"/>
        <end position="90"/>
    </location>
</feature>
<gene>
    <name evidence="3" type="ORF">TeGR_g1755</name>
</gene>
<evidence type="ECO:0000259" key="2">
    <source>
        <dbReference type="Pfam" id="PF13462"/>
    </source>
</evidence>
<dbReference type="Proteomes" id="UP001165060">
    <property type="component" value="Unassembled WGS sequence"/>
</dbReference>
<evidence type="ECO:0000313" key="4">
    <source>
        <dbReference type="Proteomes" id="UP001165060"/>
    </source>
</evidence>
<proteinExistence type="predicted"/>
<feature type="signal peptide" evidence="1">
    <location>
        <begin position="1"/>
        <end position="16"/>
    </location>
</feature>
<name>A0ABQ6M6G5_9STRA</name>
<sequence length="93" mass="10062">MLVLVVLLLALFAASAQVTSPIPLSAASNGFARGSASSSVTVDFWIDLGCSDCQSSWPLLNDVYEAYKGDVKFVYHLMPLPYHQFAFMLAKSA</sequence>
<keyword evidence="4" id="KW-1185">Reference proteome</keyword>
<dbReference type="PANTHER" id="PTHR33875">
    <property type="entry name" value="OS09G0542200 PROTEIN"/>
    <property type="match status" value="1"/>
</dbReference>
<reference evidence="3 4" key="1">
    <citation type="journal article" date="2023" name="Commun. Biol.">
        <title>Genome analysis of Parmales, the sister group of diatoms, reveals the evolutionary specialization of diatoms from phago-mixotrophs to photoautotrophs.</title>
        <authorList>
            <person name="Ban H."/>
            <person name="Sato S."/>
            <person name="Yoshikawa S."/>
            <person name="Yamada K."/>
            <person name="Nakamura Y."/>
            <person name="Ichinomiya M."/>
            <person name="Sato N."/>
            <person name="Blanc-Mathieu R."/>
            <person name="Endo H."/>
            <person name="Kuwata A."/>
            <person name="Ogata H."/>
        </authorList>
    </citation>
    <scope>NUCLEOTIDE SEQUENCE [LARGE SCALE GENOMIC DNA]</scope>
</reference>